<gene>
    <name evidence="4" type="ORF">RS694_11745</name>
</gene>
<dbReference type="Proteomes" id="UP000186110">
    <property type="component" value="Chromosome"/>
</dbReference>
<dbReference type="PROSITE" id="PS51354">
    <property type="entry name" value="GLUTAREDOXIN_2"/>
    <property type="match status" value="1"/>
</dbReference>
<dbReference type="STRING" id="1484693.RS694_11745"/>
<feature type="region of interest" description="Disordered" evidence="1">
    <location>
        <begin position="171"/>
        <end position="203"/>
    </location>
</feature>
<feature type="domain" description="Glutaredoxin" evidence="2">
    <location>
        <begin position="73"/>
        <end position="130"/>
    </location>
</feature>
<evidence type="ECO:0000256" key="1">
    <source>
        <dbReference type="SAM" id="MobiDB-lite"/>
    </source>
</evidence>
<dbReference type="InterPro" id="IPR002109">
    <property type="entry name" value="Glutaredoxin"/>
</dbReference>
<keyword evidence="5" id="KW-1185">Reference proteome</keyword>
<evidence type="ECO:0000313" key="4">
    <source>
        <dbReference type="EMBL" id="APW44840.1"/>
    </source>
</evidence>
<organism evidence="4 5">
    <name type="scientific">Rhodoferax saidenbachensis</name>
    <dbReference type="NCBI Taxonomy" id="1484693"/>
    <lineage>
        <taxon>Bacteria</taxon>
        <taxon>Pseudomonadati</taxon>
        <taxon>Pseudomonadota</taxon>
        <taxon>Betaproteobacteria</taxon>
        <taxon>Burkholderiales</taxon>
        <taxon>Comamonadaceae</taxon>
        <taxon>Rhodoferax</taxon>
    </lineage>
</organism>
<evidence type="ECO:0000259" key="3">
    <source>
        <dbReference type="Pfam" id="PF13511"/>
    </source>
</evidence>
<dbReference type="EMBL" id="CP019239">
    <property type="protein sequence ID" value="APW44840.1"/>
    <property type="molecule type" value="Genomic_DNA"/>
</dbReference>
<dbReference type="AlphaFoldDB" id="A0A1P8KFM0"/>
<feature type="domain" description="DUF4124" evidence="3">
    <location>
        <begin position="6"/>
        <end position="45"/>
    </location>
</feature>
<dbReference type="KEGG" id="rsb:RS694_11745"/>
<dbReference type="Pfam" id="PF00462">
    <property type="entry name" value="Glutaredoxin"/>
    <property type="match status" value="1"/>
</dbReference>
<dbReference type="SUPFAM" id="SSF52833">
    <property type="entry name" value="Thioredoxin-like"/>
    <property type="match status" value="1"/>
</dbReference>
<dbReference type="InterPro" id="IPR025392">
    <property type="entry name" value="DUF4124"/>
</dbReference>
<dbReference type="CDD" id="cd02976">
    <property type="entry name" value="NrdH"/>
    <property type="match status" value="1"/>
</dbReference>
<dbReference type="InterPro" id="IPR036249">
    <property type="entry name" value="Thioredoxin-like_sf"/>
</dbReference>
<dbReference type="Pfam" id="PF13511">
    <property type="entry name" value="DUF4124"/>
    <property type="match status" value="1"/>
</dbReference>
<dbReference type="Gene3D" id="3.40.30.10">
    <property type="entry name" value="Glutaredoxin"/>
    <property type="match status" value="1"/>
</dbReference>
<protein>
    <submittedName>
        <fullName evidence="4">NrdH-redoxin</fullName>
    </submittedName>
</protein>
<sequence>MLAGSALLSFTTGTQAQTIYRIVGADGKVTFSDKPPASADQGKIAGTGVGAAGAAGNTSLPFELRQVASKYPVTLYTSAECAPCGAGRALLSSRGVPFNERTVSTAEDAAALQRLSGENSLPFLTIGSQRIKGYSDSEWVQYLDAAGYPKTSVLPAGFRNAPAAPLVTVQRAPTRAEEKPPAPAETTPVDSGPGPSNPAGITF</sequence>
<evidence type="ECO:0000313" key="5">
    <source>
        <dbReference type="Proteomes" id="UP000186110"/>
    </source>
</evidence>
<dbReference type="eggNOG" id="COG0695">
    <property type="taxonomic scope" value="Bacteria"/>
</dbReference>
<reference evidence="4 5" key="1">
    <citation type="submission" date="2017-01" db="EMBL/GenBank/DDBJ databases">
        <authorList>
            <person name="Mah S.A."/>
            <person name="Swanson W.J."/>
            <person name="Moy G.W."/>
            <person name="Vacquier V.D."/>
        </authorList>
    </citation>
    <scope>NUCLEOTIDE SEQUENCE [LARGE SCALE GENOMIC DNA]</scope>
    <source>
        <strain evidence="4 5">DSM 22694</strain>
    </source>
</reference>
<accession>A0A1P8KFM0</accession>
<evidence type="ECO:0000259" key="2">
    <source>
        <dbReference type="Pfam" id="PF00462"/>
    </source>
</evidence>
<name>A0A1P8KFM0_9BURK</name>
<proteinExistence type="predicted"/>